<proteinExistence type="predicted"/>
<dbReference type="GO" id="GO:0009786">
    <property type="term" value="P:regulation of asymmetric cell division"/>
    <property type="evidence" value="ECO:0007669"/>
    <property type="project" value="InterPro"/>
</dbReference>
<dbReference type="PANTHER" id="PTHR33914">
    <property type="entry name" value="18S PRE-RIBOSOMAL ASSEMBLY PROTEIN GAR2-LIKE PROTEIN"/>
    <property type="match status" value="1"/>
</dbReference>
<feature type="region of interest" description="Disordered" evidence="1">
    <location>
        <begin position="395"/>
        <end position="423"/>
    </location>
</feature>
<evidence type="ECO:0000256" key="1">
    <source>
        <dbReference type="SAM" id="MobiDB-lite"/>
    </source>
</evidence>
<feature type="region of interest" description="Disordered" evidence="1">
    <location>
        <begin position="68"/>
        <end position="89"/>
    </location>
</feature>
<reference evidence="2" key="1">
    <citation type="submission" date="2020-09" db="EMBL/GenBank/DDBJ databases">
        <title>Genome-Enabled Discovery of Anthraquinone Biosynthesis in Senna tora.</title>
        <authorList>
            <person name="Kang S.-H."/>
            <person name="Pandey R.P."/>
            <person name="Lee C.-M."/>
            <person name="Sim J.-S."/>
            <person name="Jeong J.-T."/>
            <person name="Choi B.-S."/>
            <person name="Jung M."/>
            <person name="Ginzburg D."/>
            <person name="Zhao K."/>
            <person name="Won S.Y."/>
            <person name="Oh T.-J."/>
            <person name="Yu Y."/>
            <person name="Kim N.-H."/>
            <person name="Lee O.R."/>
            <person name="Lee T.-H."/>
            <person name="Bashyal P."/>
            <person name="Kim T.-S."/>
            <person name="Lee W.-H."/>
            <person name="Kawkins C."/>
            <person name="Kim C.-K."/>
            <person name="Kim J.S."/>
            <person name="Ahn B.O."/>
            <person name="Rhee S.Y."/>
            <person name="Sohng J.K."/>
        </authorList>
    </citation>
    <scope>NUCLEOTIDE SEQUENCE</scope>
    <source>
        <tissue evidence="2">Leaf</tissue>
    </source>
</reference>
<comment type="caution">
    <text evidence="2">The sequence shown here is derived from an EMBL/GenBank/DDBJ whole genome shotgun (WGS) entry which is preliminary data.</text>
</comment>
<dbReference type="AlphaFoldDB" id="A0A834SSA9"/>
<name>A0A834SSA9_9FABA</name>
<dbReference type="OrthoDB" id="1911032at2759"/>
<sequence>MKVLGSEIDLFQLSMFPDVLHALLGYLIDLICSLPMVFRALQNITNDQATGELAFCHPNIDLEPESQSFEFNDNNPDSTECKSRNQKPKEDEKRLSFDLKCNEENLVSTQNVIEAEDDLIASKLVSHMSIIDMENDDGASIKNFVKPVSDSSQDTEFSNAERFPNVSILDLSEELDSSENSEDNYMDEYVTEREPELIVCYKGSNYHYIKDICVDEGALGQDKVLFENSVDEKAVFKFLSIDTYENKESKKDNIGINALFQGVLDLAVTEDSDMDPAKNHQSEDLMQREEIATEKLDGQNKEMVLSGNTISSQEINTEKTGHSLDGDNEIELNHAKVSADLESHYKHEESKNRIEEAELASPAIDKPNSDILVSDIKFVPLDSVAACSKEECHQVDGSKRDDTQITSKPEEGRSNDQAITSQVSHSLGESSFSAVECSLNGIAAQSEWQNLTGGIPGSTGDGGFFAANSEFFFSFR</sequence>
<protein>
    <submittedName>
        <fullName evidence="2">Uncharacterized protein</fullName>
    </submittedName>
</protein>
<gene>
    <name evidence="2" type="ORF">G2W53_035750</name>
</gene>
<organism evidence="2 3">
    <name type="scientific">Senna tora</name>
    <dbReference type="NCBI Taxonomy" id="362788"/>
    <lineage>
        <taxon>Eukaryota</taxon>
        <taxon>Viridiplantae</taxon>
        <taxon>Streptophyta</taxon>
        <taxon>Embryophyta</taxon>
        <taxon>Tracheophyta</taxon>
        <taxon>Spermatophyta</taxon>
        <taxon>Magnoliopsida</taxon>
        <taxon>eudicotyledons</taxon>
        <taxon>Gunneridae</taxon>
        <taxon>Pentapetalae</taxon>
        <taxon>rosids</taxon>
        <taxon>fabids</taxon>
        <taxon>Fabales</taxon>
        <taxon>Fabaceae</taxon>
        <taxon>Caesalpinioideae</taxon>
        <taxon>Cassia clade</taxon>
        <taxon>Senna</taxon>
    </lineage>
</organism>
<evidence type="ECO:0000313" key="2">
    <source>
        <dbReference type="EMBL" id="KAF7809007.1"/>
    </source>
</evidence>
<feature type="compositionally biased region" description="Basic and acidic residues" evidence="1">
    <location>
        <begin position="79"/>
        <end position="89"/>
    </location>
</feature>
<dbReference type="EMBL" id="JAAIUW010000011">
    <property type="protein sequence ID" value="KAF7809007.1"/>
    <property type="molecule type" value="Genomic_DNA"/>
</dbReference>
<feature type="compositionally biased region" description="Polar residues" evidence="1">
    <location>
        <begin position="68"/>
        <end position="78"/>
    </location>
</feature>
<dbReference type="Proteomes" id="UP000634136">
    <property type="component" value="Unassembled WGS sequence"/>
</dbReference>
<evidence type="ECO:0000313" key="3">
    <source>
        <dbReference type="Proteomes" id="UP000634136"/>
    </source>
</evidence>
<accession>A0A834SSA9</accession>
<feature type="compositionally biased region" description="Basic and acidic residues" evidence="1">
    <location>
        <begin position="395"/>
        <end position="414"/>
    </location>
</feature>
<keyword evidence="3" id="KW-1185">Reference proteome</keyword>
<dbReference type="PANTHER" id="PTHR33914:SF2">
    <property type="entry name" value="OS02G0582100 PROTEIN"/>
    <property type="match status" value="1"/>
</dbReference>
<dbReference type="InterPro" id="IPR040378">
    <property type="entry name" value="BASL"/>
</dbReference>